<dbReference type="EnsemblPlants" id="Bra025888.1">
    <property type="protein sequence ID" value="Bra025888.1-P"/>
    <property type="gene ID" value="Bra025888"/>
</dbReference>
<keyword evidence="3" id="KW-1185">Reference proteome</keyword>
<dbReference type="Gene3D" id="1.10.510.10">
    <property type="entry name" value="Transferase(Phosphotransferase) domain 1"/>
    <property type="match status" value="1"/>
</dbReference>
<reference evidence="2" key="3">
    <citation type="submission" date="2023-03" db="UniProtKB">
        <authorList>
            <consortium name="EnsemblPlants"/>
        </authorList>
    </citation>
    <scope>IDENTIFICATION</scope>
    <source>
        <strain evidence="2">cv. Chiifu-401-42</strain>
    </source>
</reference>
<dbReference type="Gramene" id="Bra025888.1">
    <property type="protein sequence ID" value="Bra025888.1-P"/>
    <property type="gene ID" value="Bra025888"/>
</dbReference>
<dbReference type="HOGENOM" id="CLU_748752_0_0_1"/>
<evidence type="ECO:0000259" key="1">
    <source>
        <dbReference type="PROSITE" id="PS50011"/>
    </source>
</evidence>
<dbReference type="InParanoid" id="M4EAS9"/>
<reference evidence="2 3" key="2">
    <citation type="journal article" date="2018" name="Hortic Res">
        <title>Improved Brassica rapa reference genome by single-molecule sequencing and chromosome conformation capture technologies.</title>
        <authorList>
            <person name="Zhang L."/>
            <person name="Cai X."/>
            <person name="Wu J."/>
            <person name="Liu M."/>
            <person name="Grob S."/>
            <person name="Cheng F."/>
            <person name="Liang J."/>
            <person name="Cai C."/>
            <person name="Liu Z."/>
            <person name="Liu B."/>
            <person name="Wang F."/>
            <person name="Li S."/>
            <person name="Liu F."/>
            <person name="Li X."/>
            <person name="Cheng L."/>
            <person name="Yang W."/>
            <person name="Li M.H."/>
            <person name="Grossniklaus U."/>
            <person name="Zheng H."/>
            <person name="Wang X."/>
        </authorList>
    </citation>
    <scope>NUCLEOTIDE SEQUENCE [LARGE SCALE GENOMIC DNA]</scope>
    <source>
        <strain evidence="2 3">cv. Chiifu-401-42</strain>
    </source>
</reference>
<dbReference type="InterPro" id="IPR001245">
    <property type="entry name" value="Ser-Thr/Tyr_kinase_cat_dom"/>
</dbReference>
<dbReference type="PROSITE" id="PS50011">
    <property type="entry name" value="PROTEIN_KINASE_DOM"/>
    <property type="match status" value="1"/>
</dbReference>
<dbReference type="Proteomes" id="UP000011750">
    <property type="component" value="Chromosome A06"/>
</dbReference>
<dbReference type="Pfam" id="PF07714">
    <property type="entry name" value="PK_Tyr_Ser-Thr"/>
    <property type="match status" value="1"/>
</dbReference>
<dbReference type="InterPro" id="IPR011009">
    <property type="entry name" value="Kinase-like_dom_sf"/>
</dbReference>
<dbReference type="PANTHER" id="PTHR23257:SF963">
    <property type="entry name" value="AT08303P"/>
    <property type="match status" value="1"/>
</dbReference>
<dbReference type="AlphaFoldDB" id="M4EAS9"/>
<dbReference type="PANTHER" id="PTHR23257">
    <property type="entry name" value="SERINE-THREONINE PROTEIN KINASE"/>
    <property type="match status" value="1"/>
</dbReference>
<protein>
    <recommendedName>
        <fullName evidence="1">Protein kinase domain-containing protein</fullName>
    </recommendedName>
</protein>
<accession>M4EAS9</accession>
<dbReference type="GO" id="GO:0005524">
    <property type="term" value="F:ATP binding"/>
    <property type="evidence" value="ECO:0007669"/>
    <property type="project" value="InterPro"/>
</dbReference>
<dbReference type="GO" id="GO:0007165">
    <property type="term" value="P:signal transduction"/>
    <property type="evidence" value="ECO:0000318"/>
    <property type="project" value="GO_Central"/>
</dbReference>
<dbReference type="InterPro" id="IPR050167">
    <property type="entry name" value="Ser_Thr_protein_kinase"/>
</dbReference>
<reference evidence="2 3" key="1">
    <citation type="journal article" date="2011" name="Nat. Genet.">
        <title>The genome of the mesopolyploid crop species Brassica rapa.</title>
        <authorList>
            <consortium name="Brassica rapa Genome Sequencing Project Consortium"/>
            <person name="Wang X."/>
            <person name="Wang H."/>
            <person name="Wang J."/>
            <person name="Sun R."/>
            <person name="Wu J."/>
            <person name="Liu S."/>
            <person name="Bai Y."/>
            <person name="Mun J.H."/>
            <person name="Bancroft I."/>
            <person name="Cheng F."/>
            <person name="Huang S."/>
            <person name="Li X."/>
            <person name="Hua W."/>
            <person name="Wang J."/>
            <person name="Wang X."/>
            <person name="Freeling M."/>
            <person name="Pires J.C."/>
            <person name="Paterson A.H."/>
            <person name="Chalhoub B."/>
            <person name="Wang B."/>
            <person name="Hayward A."/>
            <person name="Sharpe A.G."/>
            <person name="Park B.S."/>
            <person name="Weisshaar B."/>
            <person name="Liu B."/>
            <person name="Li B."/>
            <person name="Liu B."/>
            <person name="Tong C."/>
            <person name="Song C."/>
            <person name="Duran C."/>
            <person name="Peng C."/>
            <person name="Geng C."/>
            <person name="Koh C."/>
            <person name="Lin C."/>
            <person name="Edwards D."/>
            <person name="Mu D."/>
            <person name="Shen D."/>
            <person name="Soumpourou E."/>
            <person name="Li F."/>
            <person name="Fraser F."/>
            <person name="Conant G."/>
            <person name="Lassalle G."/>
            <person name="King G.J."/>
            <person name="Bonnema G."/>
            <person name="Tang H."/>
            <person name="Wang H."/>
            <person name="Belcram H."/>
            <person name="Zhou H."/>
            <person name="Hirakawa H."/>
            <person name="Abe H."/>
            <person name="Guo H."/>
            <person name="Wang H."/>
            <person name="Jin H."/>
            <person name="Parkin I.A."/>
            <person name="Batley J."/>
            <person name="Kim J.S."/>
            <person name="Just J."/>
            <person name="Li J."/>
            <person name="Xu J."/>
            <person name="Deng J."/>
            <person name="Kim J.A."/>
            <person name="Li J."/>
            <person name="Yu J."/>
            <person name="Meng J."/>
            <person name="Wang J."/>
            <person name="Min J."/>
            <person name="Poulain J."/>
            <person name="Wang J."/>
            <person name="Hatakeyama K."/>
            <person name="Wu K."/>
            <person name="Wang L."/>
            <person name="Fang L."/>
            <person name="Trick M."/>
            <person name="Links M.G."/>
            <person name="Zhao M."/>
            <person name="Jin M."/>
            <person name="Ramchiary N."/>
            <person name="Drou N."/>
            <person name="Berkman P.J."/>
            <person name="Cai Q."/>
            <person name="Huang Q."/>
            <person name="Li R."/>
            <person name="Tabata S."/>
            <person name="Cheng S."/>
            <person name="Zhang S."/>
            <person name="Zhang S."/>
            <person name="Huang S."/>
            <person name="Sato S."/>
            <person name="Sun S."/>
            <person name="Kwon S.J."/>
            <person name="Choi S.R."/>
            <person name="Lee T.H."/>
            <person name="Fan W."/>
            <person name="Zhao X."/>
            <person name="Tan X."/>
            <person name="Xu X."/>
            <person name="Wang Y."/>
            <person name="Qiu Y."/>
            <person name="Yin Y."/>
            <person name="Li Y."/>
            <person name="Du Y."/>
            <person name="Liao Y."/>
            <person name="Lim Y."/>
            <person name="Narusaka Y."/>
            <person name="Wang Y."/>
            <person name="Wang Z."/>
            <person name="Li Z."/>
            <person name="Wang Z."/>
            <person name="Xiong Z."/>
            <person name="Zhang Z."/>
        </authorList>
    </citation>
    <scope>NUCLEOTIDE SEQUENCE [LARGE SCALE GENOMIC DNA]</scope>
    <source>
        <strain evidence="2 3">cv. Chiifu-401-42</strain>
    </source>
</reference>
<sequence length="370" mass="41918">MSPVTNPQDVLIHLRLLKRVEESRMLAHEIWPGEKQEVPTFKIAVASVYESDLHDELKSTISDKGMEILFGDTFRTRDGYYALDLFRVIASHDLEEFSNVLKAAITDIERANRDIDLGGLVIGENISSHVGLGHPNVVRCLGANTQGTDLKIITEYMHGGTLFHYLQRNHCVLTLSQRLKMAIDVCKGIEFLHANMIIHRNLNSMNLLLDENNVVKVDVAAALYLLWAGKNTTPELEAMLLRIPTPEQNNTKIRTWYRWTAPEAMNEEKYGDRADVYSFGLLLWHLITAKGERPAIPENMNLKLKIIVENCWNEDPFFRPSISQVSTTLHTLLSTVNEPKHEPEPEAEFVSANPIPTESVYNISPYFAAS</sequence>
<dbReference type="eggNOG" id="KOG0192">
    <property type="taxonomic scope" value="Eukaryota"/>
</dbReference>
<organism evidence="2 3">
    <name type="scientific">Brassica campestris</name>
    <name type="common">Field mustard</name>
    <dbReference type="NCBI Taxonomy" id="3711"/>
    <lineage>
        <taxon>Eukaryota</taxon>
        <taxon>Viridiplantae</taxon>
        <taxon>Streptophyta</taxon>
        <taxon>Embryophyta</taxon>
        <taxon>Tracheophyta</taxon>
        <taxon>Spermatophyta</taxon>
        <taxon>Magnoliopsida</taxon>
        <taxon>eudicotyledons</taxon>
        <taxon>Gunneridae</taxon>
        <taxon>Pentapetalae</taxon>
        <taxon>rosids</taxon>
        <taxon>malvids</taxon>
        <taxon>Brassicales</taxon>
        <taxon>Brassicaceae</taxon>
        <taxon>Brassiceae</taxon>
        <taxon>Brassica</taxon>
    </lineage>
</organism>
<dbReference type="STRING" id="51351.M4EAS9"/>
<feature type="domain" description="Protein kinase" evidence="1">
    <location>
        <begin position="59"/>
        <end position="333"/>
    </location>
</feature>
<proteinExistence type="predicted"/>
<evidence type="ECO:0000313" key="3">
    <source>
        <dbReference type="Proteomes" id="UP000011750"/>
    </source>
</evidence>
<evidence type="ECO:0000313" key="2">
    <source>
        <dbReference type="EnsemblPlants" id="Bra025888.1-P"/>
    </source>
</evidence>
<dbReference type="SUPFAM" id="SSF56112">
    <property type="entry name" value="Protein kinase-like (PK-like)"/>
    <property type="match status" value="1"/>
</dbReference>
<dbReference type="GO" id="GO:0004674">
    <property type="term" value="F:protein serine/threonine kinase activity"/>
    <property type="evidence" value="ECO:0000318"/>
    <property type="project" value="GO_Central"/>
</dbReference>
<dbReference type="InterPro" id="IPR000719">
    <property type="entry name" value="Prot_kinase_dom"/>
</dbReference>
<name>M4EAS9_BRACM</name>